<dbReference type="Pfam" id="PF01345">
    <property type="entry name" value="DUF11"/>
    <property type="match status" value="1"/>
</dbReference>
<dbReference type="PANTHER" id="PTHR34819:SF3">
    <property type="entry name" value="CELL SURFACE PROTEIN"/>
    <property type="match status" value="1"/>
</dbReference>
<dbReference type="NCBIfam" id="TIGR01167">
    <property type="entry name" value="LPXTG_anchor"/>
    <property type="match status" value="1"/>
</dbReference>
<protein>
    <submittedName>
        <fullName evidence="4">Repeat protein (TIGR01451 family)/LPXTG-motif cell wall-anchored protein</fullName>
    </submittedName>
</protein>
<evidence type="ECO:0000259" key="2">
    <source>
        <dbReference type="Pfam" id="PF01345"/>
    </source>
</evidence>
<dbReference type="Proteomes" id="UP001244427">
    <property type="component" value="Unassembled WGS sequence"/>
</dbReference>
<evidence type="ECO:0000256" key="1">
    <source>
        <dbReference type="SAM" id="Phobius"/>
    </source>
</evidence>
<dbReference type="Pfam" id="PF24346">
    <property type="entry name" value="DUF7507"/>
    <property type="match status" value="1"/>
</dbReference>
<dbReference type="InterPro" id="IPR001434">
    <property type="entry name" value="OmcB-like_DUF11"/>
</dbReference>
<keyword evidence="1" id="KW-0472">Membrane</keyword>
<feature type="transmembrane region" description="Helical" evidence="1">
    <location>
        <begin position="806"/>
        <end position="827"/>
    </location>
</feature>
<comment type="caution">
    <text evidence="4">The sequence shown here is derived from an EMBL/GenBank/DDBJ whole genome shotgun (WGS) entry which is preliminary data.</text>
</comment>
<evidence type="ECO:0000313" key="4">
    <source>
        <dbReference type="EMBL" id="MDQ0646431.1"/>
    </source>
</evidence>
<evidence type="ECO:0000259" key="3">
    <source>
        <dbReference type="Pfam" id="PF24346"/>
    </source>
</evidence>
<accession>A0AAW8ESY9</accession>
<dbReference type="AlphaFoldDB" id="A0AAW8ESY9"/>
<dbReference type="InterPro" id="IPR051172">
    <property type="entry name" value="Chlamydia_OmcB"/>
</dbReference>
<keyword evidence="1" id="KW-1133">Transmembrane helix</keyword>
<feature type="domain" description="DUF11" evidence="2">
    <location>
        <begin position="67"/>
        <end position="174"/>
    </location>
</feature>
<keyword evidence="5" id="KW-1185">Reference proteome</keyword>
<dbReference type="PANTHER" id="PTHR34819">
    <property type="entry name" value="LARGE CYSTEINE-RICH PERIPLASMIC PROTEIN OMCB"/>
    <property type="match status" value="1"/>
</dbReference>
<evidence type="ECO:0000313" key="5">
    <source>
        <dbReference type="Proteomes" id="UP001244427"/>
    </source>
</evidence>
<dbReference type="EMBL" id="JAUSXV010000001">
    <property type="protein sequence ID" value="MDQ0646431.1"/>
    <property type="molecule type" value="Genomic_DNA"/>
</dbReference>
<organism evidence="4 5">
    <name type="scientific">Microbacterium natoriense</name>
    <dbReference type="NCBI Taxonomy" id="284570"/>
    <lineage>
        <taxon>Bacteria</taxon>
        <taxon>Bacillati</taxon>
        <taxon>Actinomycetota</taxon>
        <taxon>Actinomycetes</taxon>
        <taxon>Micrococcales</taxon>
        <taxon>Microbacteriaceae</taxon>
        <taxon>Microbacterium</taxon>
    </lineage>
</organism>
<name>A0AAW8ESY9_9MICO</name>
<dbReference type="NCBIfam" id="TIGR01451">
    <property type="entry name" value="B_ant_repeat"/>
    <property type="match status" value="2"/>
</dbReference>
<feature type="domain" description="DUF7507" evidence="3">
    <location>
        <begin position="393"/>
        <end position="471"/>
    </location>
</feature>
<reference evidence="4 5" key="1">
    <citation type="submission" date="2023-07" db="EMBL/GenBank/DDBJ databases">
        <title>Comparative genomics of wheat-associated soil bacteria to identify genetic determinants of phenazine resistance.</title>
        <authorList>
            <person name="Mouncey N."/>
        </authorList>
    </citation>
    <scope>NUCLEOTIDE SEQUENCE [LARGE SCALE GENOMIC DNA]</scope>
    <source>
        <strain evidence="4 5">W4I9-1</strain>
    </source>
</reference>
<sequence>MLFVRIRPELPVGTEVWTFFSGIHDAPVPNTWTGPNYAGCITNTPGWRYPCTTGFRDVLRVAAASPAITKSADRTVVTPGVPATFTLTYAATGAGQVPPTVNGFQIADTLPAGVTYVPGTASPEPQVSTNGSGQQVLSWTLDAVATNAWHPLSYQAVVDDSVTAGSVLTNTAVASFGGQARTAAAQVTVTTNGYTEIGKTPDSPFIPNLNGDGVGAGAWTVTLRSFDSLPQNFTDTIDILPFVGDGRGTAFEGDYALTGVDAAPGSTVYYTTEDPATLSDDPNASANGTAGSPSALWSTAFTEDATAIRVVGPRLAPGAIQQFTVGIETDGVRGGDVLVNRAQAVAEHTRLVMRTSAPITVANYYSAALKKYVMDADGVWRDANDVTDYPVFDIGDTVRYRIEVENTGQGTLTNVVVADDKQPELGGFTVDELGPGETEHHDFEIVVGEANGDTVVNTACASADLPADSGVAPTINCDPAGFEIDGAPTHTKELLSASPIGGGQWQIVYGIDVSNTSAHATTYTLSDELHFSAQVTVDSAVVTASPDGVLLADPAWNGTDRLTISAGTPLLGTDDEGYAAHHYEVTVIADVPLHLDGADAGVDPTACPAEGSDADQGFNNSSTMTDATGDAEQDQACAPIPSINIEKSIVGEPVKGLHGEWSIVYEIVVANDGSAATDYSLTDRLRFGTGITVKSANIAQTPDGVVSSPTWTGRGAAGSAENVVAKDELGPGAAHTYRVQVTAVLDTRTADRTALICPAPGAGDVGGFANTAGVESNGLAATDDACAVPEWPAGVTSPLASTGGELSVGVLSAAGVLLLTGAVLLFLRRRRVIAE</sequence>
<dbReference type="InterPro" id="IPR055354">
    <property type="entry name" value="DUF7507"/>
</dbReference>
<dbReference type="RefSeq" id="WP_307293388.1">
    <property type="nucleotide sequence ID" value="NZ_JAUSXV010000001.1"/>
</dbReference>
<proteinExistence type="predicted"/>
<gene>
    <name evidence="4" type="ORF">QFZ53_000627</name>
</gene>
<keyword evidence="1" id="KW-0812">Transmembrane</keyword>
<dbReference type="InterPro" id="IPR047589">
    <property type="entry name" value="DUF11_rpt"/>
</dbReference>